<feature type="domain" description="HTH merR-type" evidence="8">
    <location>
        <begin position="8"/>
        <end position="74"/>
    </location>
</feature>
<dbReference type="Pfam" id="PF00376">
    <property type="entry name" value="MerR"/>
    <property type="match status" value="1"/>
</dbReference>
<keyword evidence="10" id="KW-1185">Reference proteome</keyword>
<dbReference type="InterPro" id="IPR009061">
    <property type="entry name" value="DNA-bd_dom_put_sf"/>
</dbReference>
<evidence type="ECO:0000313" key="9">
    <source>
        <dbReference type="EMBL" id="PJE34990.1"/>
    </source>
</evidence>
<gene>
    <name evidence="9" type="primary">soxR</name>
    <name evidence="9" type="ORF">CVM52_19420</name>
</gene>
<dbReference type="GO" id="GO:0046872">
    <property type="term" value="F:metal ion binding"/>
    <property type="evidence" value="ECO:0007669"/>
    <property type="project" value="UniProtKB-KW"/>
</dbReference>
<keyword evidence="2" id="KW-0479">Metal-binding</keyword>
<keyword evidence="6" id="KW-0238">DNA-binding</keyword>
<dbReference type="AlphaFoldDB" id="A0A2M8IWT4"/>
<keyword evidence="1" id="KW-0001">2Fe-2S</keyword>
<evidence type="ECO:0000256" key="7">
    <source>
        <dbReference type="ARBA" id="ARBA00023163"/>
    </source>
</evidence>
<dbReference type="PANTHER" id="PTHR30204">
    <property type="entry name" value="REDOX-CYCLING DRUG-SENSING TRANSCRIPTIONAL ACTIVATOR SOXR"/>
    <property type="match status" value="1"/>
</dbReference>
<dbReference type="GO" id="GO:0051537">
    <property type="term" value="F:2 iron, 2 sulfur cluster binding"/>
    <property type="evidence" value="ECO:0007669"/>
    <property type="project" value="UniProtKB-KW"/>
</dbReference>
<evidence type="ECO:0000256" key="3">
    <source>
        <dbReference type="ARBA" id="ARBA00023004"/>
    </source>
</evidence>
<dbReference type="NCBIfam" id="TIGR01950">
    <property type="entry name" value="SoxR"/>
    <property type="match status" value="1"/>
</dbReference>
<reference evidence="9 10" key="1">
    <citation type="journal article" date="2018" name="Int. J. Syst. Evol. Microbiol.">
        <title>Pseudooceanicola lipolyticus sp. nov., a marine alphaproteobacterium, reclassification of Oceanicola flagellatus as Pseudooceanicola flagellatus comb. nov. and emended description of the genus Pseudooceanicola.</title>
        <authorList>
            <person name="Huang M.-M."/>
            <person name="Guo L.-L."/>
            <person name="Wu Y.-H."/>
            <person name="Lai Q.-L."/>
            <person name="Shao Z.-Z."/>
            <person name="Wang C.-S."/>
            <person name="Wu M."/>
            <person name="Xu X.-W."/>
        </authorList>
    </citation>
    <scope>NUCLEOTIDE SEQUENCE [LARGE SCALE GENOMIC DNA]</scope>
    <source>
        <strain evidence="9 10">157</strain>
    </source>
</reference>
<protein>
    <submittedName>
        <fullName evidence="9">Redox-sensitive transcriptional activator SoxR</fullName>
    </submittedName>
</protein>
<dbReference type="GO" id="GO:0006979">
    <property type="term" value="P:response to oxidative stress"/>
    <property type="evidence" value="ECO:0007669"/>
    <property type="project" value="InterPro"/>
</dbReference>
<evidence type="ECO:0000256" key="6">
    <source>
        <dbReference type="ARBA" id="ARBA00023125"/>
    </source>
</evidence>
<accession>A0A2M8IWT4</accession>
<evidence type="ECO:0000259" key="8">
    <source>
        <dbReference type="PROSITE" id="PS50937"/>
    </source>
</evidence>
<keyword evidence="4" id="KW-0411">Iron-sulfur</keyword>
<evidence type="ECO:0000256" key="5">
    <source>
        <dbReference type="ARBA" id="ARBA00023015"/>
    </source>
</evidence>
<dbReference type="InterPro" id="IPR010211">
    <property type="entry name" value="Redox-sen_tscrpt-act_SoxR"/>
</dbReference>
<dbReference type="GO" id="GO:0003700">
    <property type="term" value="F:DNA-binding transcription factor activity"/>
    <property type="evidence" value="ECO:0007669"/>
    <property type="project" value="InterPro"/>
</dbReference>
<proteinExistence type="predicted"/>
<keyword evidence="5" id="KW-0805">Transcription regulation</keyword>
<evidence type="ECO:0000313" key="10">
    <source>
        <dbReference type="Proteomes" id="UP000231553"/>
    </source>
</evidence>
<dbReference type="SUPFAM" id="SSF46955">
    <property type="entry name" value="Putative DNA-binding domain"/>
    <property type="match status" value="1"/>
</dbReference>
<dbReference type="Gene3D" id="1.10.1660.10">
    <property type="match status" value="1"/>
</dbReference>
<dbReference type="SMART" id="SM00422">
    <property type="entry name" value="HTH_MERR"/>
    <property type="match status" value="1"/>
</dbReference>
<keyword evidence="7" id="KW-0804">Transcription</keyword>
<dbReference type="PRINTS" id="PR00040">
    <property type="entry name" value="HTHMERR"/>
</dbReference>
<dbReference type="InterPro" id="IPR047057">
    <property type="entry name" value="MerR_fam"/>
</dbReference>
<dbReference type="InterPro" id="IPR000551">
    <property type="entry name" value="MerR-type_HTH_dom"/>
</dbReference>
<organism evidence="9 10">
    <name type="scientific">Pseudooceanicola lipolyticus</name>
    <dbReference type="NCBI Taxonomy" id="2029104"/>
    <lineage>
        <taxon>Bacteria</taxon>
        <taxon>Pseudomonadati</taxon>
        <taxon>Pseudomonadota</taxon>
        <taxon>Alphaproteobacteria</taxon>
        <taxon>Rhodobacterales</taxon>
        <taxon>Paracoccaceae</taxon>
        <taxon>Pseudooceanicola</taxon>
    </lineage>
</organism>
<dbReference type="Proteomes" id="UP000231553">
    <property type="component" value="Unassembled WGS sequence"/>
</dbReference>
<dbReference type="GO" id="GO:0003677">
    <property type="term" value="F:DNA binding"/>
    <property type="evidence" value="ECO:0007669"/>
    <property type="project" value="UniProtKB-KW"/>
</dbReference>
<comment type="caution">
    <text evidence="9">The sequence shown here is derived from an EMBL/GenBank/DDBJ whole genome shotgun (WGS) entry which is preliminary data.</text>
</comment>
<dbReference type="PROSITE" id="PS00552">
    <property type="entry name" value="HTH_MERR_1"/>
    <property type="match status" value="1"/>
</dbReference>
<dbReference type="Pfam" id="PF09278">
    <property type="entry name" value="MerR-DNA-bind"/>
    <property type="match status" value="1"/>
</dbReference>
<keyword evidence="3" id="KW-0408">Iron</keyword>
<dbReference type="OrthoDB" id="9802944at2"/>
<name>A0A2M8IWT4_9RHOB</name>
<dbReference type="PANTHER" id="PTHR30204:SF0">
    <property type="entry name" value="REDOX-SENSITIVE TRANSCRIPTIONAL ACTIVATOR SOXR"/>
    <property type="match status" value="1"/>
</dbReference>
<dbReference type="InterPro" id="IPR015358">
    <property type="entry name" value="Tscrpt_reg_MerR_DNA-bd"/>
</dbReference>
<evidence type="ECO:0000256" key="2">
    <source>
        <dbReference type="ARBA" id="ARBA00022723"/>
    </source>
</evidence>
<evidence type="ECO:0000256" key="1">
    <source>
        <dbReference type="ARBA" id="ARBA00022714"/>
    </source>
</evidence>
<sequence length="150" mass="16440">MRKMRGVSIGYVARRTGLAVSAIRFYEEAGLVHPGRDRGGRRVFARGDIRRLSFIRIAQRLGFSLADIGAALASLPDGRNPTREDWAKLAGGFRDEIDARIDGLTALRDKLDGCIGCGCLSLDRCSIYNPQDRASELGDGPRYLMGDRAP</sequence>
<evidence type="ECO:0000256" key="4">
    <source>
        <dbReference type="ARBA" id="ARBA00023014"/>
    </source>
</evidence>
<dbReference type="EMBL" id="PGTB01000122">
    <property type="protein sequence ID" value="PJE34990.1"/>
    <property type="molecule type" value="Genomic_DNA"/>
</dbReference>
<dbReference type="RefSeq" id="WP_100164088.1">
    <property type="nucleotide sequence ID" value="NZ_PGTB01000122.1"/>
</dbReference>
<dbReference type="PROSITE" id="PS50937">
    <property type="entry name" value="HTH_MERR_2"/>
    <property type="match status" value="1"/>
</dbReference>